<evidence type="ECO:0000313" key="2">
    <source>
        <dbReference type="Proteomes" id="UP000287651"/>
    </source>
</evidence>
<accession>A0A426YSK3</accession>
<reference evidence="1 2" key="1">
    <citation type="journal article" date="2014" name="Agronomy (Basel)">
        <title>A Draft Genome Sequence for Ensete ventricosum, the Drought-Tolerant Tree Against Hunger.</title>
        <authorList>
            <person name="Harrison J."/>
            <person name="Moore K.A."/>
            <person name="Paszkiewicz K."/>
            <person name="Jones T."/>
            <person name="Grant M."/>
            <person name="Ambacheew D."/>
            <person name="Muzemil S."/>
            <person name="Studholme D.J."/>
        </authorList>
    </citation>
    <scope>NUCLEOTIDE SEQUENCE [LARGE SCALE GENOMIC DNA]</scope>
</reference>
<feature type="non-terminal residue" evidence="1">
    <location>
        <position position="1"/>
    </location>
</feature>
<dbReference type="Proteomes" id="UP000287651">
    <property type="component" value="Unassembled WGS sequence"/>
</dbReference>
<comment type="caution">
    <text evidence="1">The sequence shown here is derived from an EMBL/GenBank/DDBJ whole genome shotgun (WGS) entry which is preliminary data.</text>
</comment>
<organism evidence="1 2">
    <name type="scientific">Ensete ventricosum</name>
    <name type="common">Abyssinian banana</name>
    <name type="synonym">Musa ensete</name>
    <dbReference type="NCBI Taxonomy" id="4639"/>
    <lineage>
        <taxon>Eukaryota</taxon>
        <taxon>Viridiplantae</taxon>
        <taxon>Streptophyta</taxon>
        <taxon>Embryophyta</taxon>
        <taxon>Tracheophyta</taxon>
        <taxon>Spermatophyta</taxon>
        <taxon>Magnoliopsida</taxon>
        <taxon>Liliopsida</taxon>
        <taxon>Zingiberales</taxon>
        <taxon>Musaceae</taxon>
        <taxon>Ensete</taxon>
    </lineage>
</organism>
<name>A0A426YSK3_ENSVE</name>
<protein>
    <submittedName>
        <fullName evidence="1">Uncharacterized protein</fullName>
    </submittedName>
</protein>
<proteinExistence type="predicted"/>
<dbReference type="PANTHER" id="PTHR42899:SF1">
    <property type="entry name" value="SPERMATOGENESIS-ASSOCIATED PROTEIN 20"/>
    <property type="match status" value="1"/>
</dbReference>
<evidence type="ECO:0000313" key="1">
    <source>
        <dbReference type="EMBL" id="RRT54720.1"/>
    </source>
</evidence>
<dbReference type="GO" id="GO:0009507">
    <property type="term" value="C:chloroplast"/>
    <property type="evidence" value="ECO:0007669"/>
    <property type="project" value="TreeGrafter"/>
</dbReference>
<dbReference type="EMBL" id="AMZH03010461">
    <property type="protein sequence ID" value="RRT54720.1"/>
    <property type="molecule type" value="Genomic_DNA"/>
</dbReference>
<gene>
    <name evidence="1" type="ORF">B296_00032242</name>
</gene>
<dbReference type="PANTHER" id="PTHR42899">
    <property type="entry name" value="SPERMATOGENESIS-ASSOCIATED PROTEIN 20"/>
    <property type="match status" value="1"/>
</dbReference>
<dbReference type="InterPro" id="IPR024705">
    <property type="entry name" value="Ssp411"/>
</dbReference>
<dbReference type="AlphaFoldDB" id="A0A426YSK3"/>
<sequence>EDPSVLLRIKEDHDGAEPSGNSVAAINLIRLSSIISGARSEDYRRTAEHLLVIQIDGSSREEMEFWENCNPNVAQMAKGTVEDKKAVAYVCQDFVCSPPVTEPDALRALLGKAVAVASST</sequence>